<dbReference type="AlphaFoldDB" id="D8SFM5"/>
<dbReference type="Gramene" id="EFJ16753">
    <property type="protein sequence ID" value="EFJ16753"/>
    <property type="gene ID" value="SELMODRAFT_421554"/>
</dbReference>
<evidence type="ECO:0000313" key="2">
    <source>
        <dbReference type="EMBL" id="EFJ16753.1"/>
    </source>
</evidence>
<feature type="domain" description="F-box" evidence="1">
    <location>
        <begin position="9"/>
        <end position="49"/>
    </location>
</feature>
<keyword evidence="3" id="KW-1185">Reference proteome</keyword>
<organism evidence="3">
    <name type="scientific">Selaginella moellendorffii</name>
    <name type="common">Spikemoss</name>
    <dbReference type="NCBI Taxonomy" id="88036"/>
    <lineage>
        <taxon>Eukaryota</taxon>
        <taxon>Viridiplantae</taxon>
        <taxon>Streptophyta</taxon>
        <taxon>Embryophyta</taxon>
        <taxon>Tracheophyta</taxon>
        <taxon>Lycopodiopsida</taxon>
        <taxon>Selaginellales</taxon>
        <taxon>Selaginellaceae</taxon>
        <taxon>Selaginella</taxon>
    </lineage>
</organism>
<proteinExistence type="predicted"/>
<name>D8SFM5_SELML</name>
<reference evidence="2 3" key="1">
    <citation type="journal article" date="2011" name="Science">
        <title>The Selaginella genome identifies genetic changes associated with the evolution of vascular plants.</title>
        <authorList>
            <person name="Banks J.A."/>
            <person name="Nishiyama T."/>
            <person name="Hasebe M."/>
            <person name="Bowman J.L."/>
            <person name="Gribskov M."/>
            <person name="dePamphilis C."/>
            <person name="Albert V.A."/>
            <person name="Aono N."/>
            <person name="Aoyama T."/>
            <person name="Ambrose B.A."/>
            <person name="Ashton N.W."/>
            <person name="Axtell M.J."/>
            <person name="Barker E."/>
            <person name="Barker M.S."/>
            <person name="Bennetzen J.L."/>
            <person name="Bonawitz N.D."/>
            <person name="Chapple C."/>
            <person name="Cheng C."/>
            <person name="Correa L.G."/>
            <person name="Dacre M."/>
            <person name="DeBarry J."/>
            <person name="Dreyer I."/>
            <person name="Elias M."/>
            <person name="Engstrom E.M."/>
            <person name="Estelle M."/>
            <person name="Feng L."/>
            <person name="Finet C."/>
            <person name="Floyd S.K."/>
            <person name="Frommer W.B."/>
            <person name="Fujita T."/>
            <person name="Gramzow L."/>
            <person name="Gutensohn M."/>
            <person name="Harholt J."/>
            <person name="Hattori M."/>
            <person name="Heyl A."/>
            <person name="Hirai T."/>
            <person name="Hiwatashi Y."/>
            <person name="Ishikawa M."/>
            <person name="Iwata M."/>
            <person name="Karol K.G."/>
            <person name="Koehler B."/>
            <person name="Kolukisaoglu U."/>
            <person name="Kubo M."/>
            <person name="Kurata T."/>
            <person name="Lalonde S."/>
            <person name="Li K."/>
            <person name="Li Y."/>
            <person name="Litt A."/>
            <person name="Lyons E."/>
            <person name="Manning G."/>
            <person name="Maruyama T."/>
            <person name="Michael T.P."/>
            <person name="Mikami K."/>
            <person name="Miyazaki S."/>
            <person name="Morinaga S."/>
            <person name="Murata T."/>
            <person name="Mueller-Roeber B."/>
            <person name="Nelson D.R."/>
            <person name="Obara M."/>
            <person name="Oguri Y."/>
            <person name="Olmstead R.G."/>
            <person name="Onodera N."/>
            <person name="Petersen B.L."/>
            <person name="Pils B."/>
            <person name="Prigge M."/>
            <person name="Rensing S.A."/>
            <person name="Riano-Pachon D.M."/>
            <person name="Roberts A.W."/>
            <person name="Sato Y."/>
            <person name="Scheller H.V."/>
            <person name="Schulz B."/>
            <person name="Schulz C."/>
            <person name="Shakirov E.V."/>
            <person name="Shibagaki N."/>
            <person name="Shinohara N."/>
            <person name="Shippen D.E."/>
            <person name="Soerensen I."/>
            <person name="Sotooka R."/>
            <person name="Sugimoto N."/>
            <person name="Sugita M."/>
            <person name="Sumikawa N."/>
            <person name="Tanurdzic M."/>
            <person name="Theissen G."/>
            <person name="Ulvskov P."/>
            <person name="Wakazuki S."/>
            <person name="Weng J.K."/>
            <person name="Willats W.W."/>
            <person name="Wipf D."/>
            <person name="Wolf P.G."/>
            <person name="Yang L."/>
            <person name="Zimmer A.D."/>
            <person name="Zhu Q."/>
            <person name="Mitros T."/>
            <person name="Hellsten U."/>
            <person name="Loque D."/>
            <person name="Otillar R."/>
            <person name="Salamov A."/>
            <person name="Schmutz J."/>
            <person name="Shapiro H."/>
            <person name="Lindquist E."/>
            <person name="Lucas S."/>
            <person name="Rokhsar D."/>
            <person name="Grigoriev I.V."/>
        </authorList>
    </citation>
    <scope>NUCLEOTIDE SEQUENCE [LARGE SCALE GENOMIC DNA]</scope>
</reference>
<dbReference type="InterPro" id="IPR001810">
    <property type="entry name" value="F-box_dom"/>
</dbReference>
<dbReference type="HOGENOM" id="CLU_895448_0_0_1"/>
<protein>
    <recommendedName>
        <fullName evidence="1">F-box domain-containing protein</fullName>
    </recommendedName>
</protein>
<dbReference type="SMART" id="SM00256">
    <property type="entry name" value="FBOX"/>
    <property type="match status" value="1"/>
</dbReference>
<dbReference type="KEGG" id="smo:SELMODRAFT_421554"/>
<dbReference type="Pfam" id="PF00646">
    <property type="entry name" value="F-box"/>
    <property type="match status" value="1"/>
</dbReference>
<evidence type="ECO:0000313" key="3">
    <source>
        <dbReference type="Proteomes" id="UP000001514"/>
    </source>
</evidence>
<accession>D8SFM5</accession>
<gene>
    <name evidence="2" type="ORF">SELMODRAFT_421554</name>
</gene>
<dbReference type="EMBL" id="GL377617">
    <property type="protein sequence ID" value="EFJ16753.1"/>
    <property type="molecule type" value="Genomic_DNA"/>
</dbReference>
<dbReference type="Proteomes" id="UP000001514">
    <property type="component" value="Unassembled WGS sequence"/>
</dbReference>
<sequence length="270" mass="30163">MEEGEGLPLPMELVRRILAGIPFPYIPPLRRVCKQWRVAVDGLGRMEDDSPEQVCIFSTINVCDDVMNPMTGALKRLPKTVSQEKFLLSYDFSHSFVLGSLSVSLWVSDEDGSNYRGLQPGKGRMGVLAFQVVAEGGSDDAGSVYGRLDPFMYRSKLMAAGIVIVGKHVGGVAFARPCFAPKWMVIVEAADEEADEQQLEWTIDVEPHHLLPCKRANNMLFLHLLDRPVAFNLDTRAWHLHVPRWNVNRKESVWNVAYVPSLTATPNNDG</sequence>
<evidence type="ECO:0000259" key="1">
    <source>
        <dbReference type="SMART" id="SM00256"/>
    </source>
</evidence>
<dbReference type="InParanoid" id="D8SFM5"/>